<evidence type="ECO:0000313" key="2">
    <source>
        <dbReference type="EMBL" id="CAI2373050.1"/>
    </source>
</evidence>
<dbReference type="Proteomes" id="UP001295684">
    <property type="component" value="Unassembled WGS sequence"/>
</dbReference>
<evidence type="ECO:0000256" key="1">
    <source>
        <dbReference type="SAM" id="SignalP"/>
    </source>
</evidence>
<evidence type="ECO:0000313" key="3">
    <source>
        <dbReference type="Proteomes" id="UP001295684"/>
    </source>
</evidence>
<keyword evidence="1" id="KW-0732">Signal</keyword>
<reference evidence="2" key="1">
    <citation type="submission" date="2023-07" db="EMBL/GenBank/DDBJ databases">
        <authorList>
            <consortium name="AG Swart"/>
            <person name="Singh M."/>
            <person name="Singh A."/>
            <person name="Seah K."/>
            <person name="Emmerich C."/>
        </authorList>
    </citation>
    <scope>NUCLEOTIDE SEQUENCE</scope>
    <source>
        <strain evidence="2">DP1</strain>
    </source>
</reference>
<organism evidence="2 3">
    <name type="scientific">Euplotes crassus</name>
    <dbReference type="NCBI Taxonomy" id="5936"/>
    <lineage>
        <taxon>Eukaryota</taxon>
        <taxon>Sar</taxon>
        <taxon>Alveolata</taxon>
        <taxon>Ciliophora</taxon>
        <taxon>Intramacronucleata</taxon>
        <taxon>Spirotrichea</taxon>
        <taxon>Hypotrichia</taxon>
        <taxon>Euplotida</taxon>
        <taxon>Euplotidae</taxon>
        <taxon>Moneuplotes</taxon>
    </lineage>
</organism>
<dbReference type="PANTHER" id="PTHR33459">
    <property type="entry name" value="DD-GDCA PROTEIN"/>
    <property type="match status" value="1"/>
</dbReference>
<proteinExistence type="predicted"/>
<dbReference type="PANTHER" id="PTHR33459:SF7">
    <property type="entry name" value="DD-GDCA PROTEIN"/>
    <property type="match status" value="1"/>
</dbReference>
<name>A0AAD1XHZ6_EUPCR</name>
<feature type="chain" id="PRO_5041915546" evidence="1">
    <location>
        <begin position="24"/>
        <end position="379"/>
    </location>
</feature>
<gene>
    <name evidence="2" type="ORF">ECRASSUSDP1_LOCUS14388</name>
</gene>
<comment type="caution">
    <text evidence="2">The sequence shown here is derived from an EMBL/GenBank/DDBJ whole genome shotgun (WGS) entry which is preliminary data.</text>
</comment>
<dbReference type="AlphaFoldDB" id="A0AAD1XHZ6"/>
<feature type="signal peptide" evidence="1">
    <location>
        <begin position="1"/>
        <end position="23"/>
    </location>
</feature>
<accession>A0AAD1XHZ6</accession>
<dbReference type="EMBL" id="CAMPGE010014375">
    <property type="protein sequence ID" value="CAI2373050.1"/>
    <property type="molecule type" value="Genomic_DNA"/>
</dbReference>
<dbReference type="InterPro" id="IPR052326">
    <property type="entry name" value="Diff-Dev_Assoc_Protein"/>
</dbReference>
<sequence>MSRILGVFGVWVILGFLVQNVAAGECPVFKCGKIKNQKDEHTCLQYSSEWIVQKCSKGEYCLGDKFNSVESVVNNTLCAKQEVKDRLPGEHCSKDTECYNQFKCHKGTCQGLVTDQRCVNQFGREEQRYCSPGLFCDSVKQTCKEVTKFGETCTAQAPCEYGTLCAMTKQDAGFSCKKMFSLQDGELVDLTQVFPISTVAYSKEDICQSGHVLRSDKGTYCMPGPQLIDSKRVKEKGAGEVCKYKAFRNPNDLTEYQEFTEYSKCGFNTNGSGYCDVYKGDIEYTSAIEGYKEALQKVDNDCHLLSTLSKCKNLKNKEGKAAKKWEQAQFYIGEGSYAAAADNDKCVKSEIMRSFWEGDSSYQLTVTVFLSILALSNLI</sequence>
<keyword evidence="3" id="KW-1185">Reference proteome</keyword>
<protein>
    <submittedName>
        <fullName evidence="2">Uncharacterized protein</fullName>
    </submittedName>
</protein>